<dbReference type="VEuPathDB" id="FungiDB:HCDG_04199"/>
<evidence type="ECO:0000313" key="2">
    <source>
        <dbReference type="EMBL" id="EER41552.1"/>
    </source>
</evidence>
<protein>
    <submittedName>
        <fullName evidence="2">Uncharacterized protein</fullName>
    </submittedName>
</protein>
<dbReference type="HOGENOM" id="CLU_1239830_0_0_1"/>
<accession>C6HDB8</accession>
<name>C6HDB8_AJECH</name>
<gene>
    <name evidence="2" type="ORF">HCDG_04199</name>
</gene>
<reference evidence="3" key="1">
    <citation type="submission" date="2009-05" db="EMBL/GenBank/DDBJ databases">
        <title>The genome sequence of Ajellomyces capsulatus strain H143.</title>
        <authorList>
            <person name="Champion M."/>
            <person name="Cuomo C.A."/>
            <person name="Ma L.-J."/>
            <person name="Henn M.R."/>
            <person name="Sil A."/>
            <person name="Goldman B."/>
            <person name="Young S.K."/>
            <person name="Kodira C.D."/>
            <person name="Zeng Q."/>
            <person name="Koehrsen M."/>
            <person name="Alvarado L."/>
            <person name="Berlin A.M."/>
            <person name="Borenstein D."/>
            <person name="Chen Z."/>
            <person name="Engels R."/>
            <person name="Freedman E."/>
            <person name="Gellesch M."/>
            <person name="Goldberg J."/>
            <person name="Griggs A."/>
            <person name="Gujja S."/>
            <person name="Heiman D.I."/>
            <person name="Hepburn T.A."/>
            <person name="Howarth C."/>
            <person name="Jen D."/>
            <person name="Larson L."/>
            <person name="Lewis B."/>
            <person name="Mehta T."/>
            <person name="Park D."/>
            <person name="Pearson M."/>
            <person name="Roberts A."/>
            <person name="Saif S."/>
            <person name="Shea T.D."/>
            <person name="Shenoy N."/>
            <person name="Sisk P."/>
            <person name="Stolte C."/>
            <person name="Sykes S."/>
            <person name="Walk T."/>
            <person name="White J."/>
            <person name="Yandava C."/>
            <person name="Klein B."/>
            <person name="McEwen J.G."/>
            <person name="Puccia R."/>
            <person name="Goldman G.H."/>
            <person name="Felipe M.S."/>
            <person name="Nino-Vega G."/>
            <person name="San-Blas G."/>
            <person name="Taylor J.W."/>
            <person name="Mendoza L."/>
            <person name="Galagan J.E."/>
            <person name="Nusbaum C."/>
            <person name="Birren B.W."/>
        </authorList>
    </citation>
    <scope>NUCLEOTIDE SEQUENCE [LARGE SCALE GENOMIC DNA]</scope>
    <source>
        <strain evidence="3">H143</strain>
    </source>
</reference>
<dbReference type="Proteomes" id="UP000002624">
    <property type="component" value="Unassembled WGS sequence"/>
</dbReference>
<evidence type="ECO:0000313" key="3">
    <source>
        <dbReference type="Proteomes" id="UP000002624"/>
    </source>
</evidence>
<evidence type="ECO:0000256" key="1">
    <source>
        <dbReference type="SAM" id="MobiDB-lite"/>
    </source>
</evidence>
<feature type="compositionally biased region" description="Polar residues" evidence="1">
    <location>
        <begin position="62"/>
        <end position="80"/>
    </location>
</feature>
<organism evidence="2 3">
    <name type="scientific">Ajellomyces capsulatus (strain H143)</name>
    <name type="common">Darling's disease fungus</name>
    <name type="synonym">Histoplasma capsulatum</name>
    <dbReference type="NCBI Taxonomy" id="544712"/>
    <lineage>
        <taxon>Eukaryota</taxon>
        <taxon>Fungi</taxon>
        <taxon>Dikarya</taxon>
        <taxon>Ascomycota</taxon>
        <taxon>Pezizomycotina</taxon>
        <taxon>Eurotiomycetes</taxon>
        <taxon>Eurotiomycetidae</taxon>
        <taxon>Onygenales</taxon>
        <taxon>Ajellomycetaceae</taxon>
        <taxon>Histoplasma</taxon>
    </lineage>
</organism>
<feature type="region of interest" description="Disordered" evidence="1">
    <location>
        <begin position="58"/>
        <end position="80"/>
    </location>
</feature>
<sequence>MYNTAPTLSFAGTRRLCAASEIGASYWLNRGLCKPLITSCTISYGTLRYQYRQTSDDMRLSGRSSSKHPGTTTSIERKATTTGILDTAGAELNSPQPRPAAAEPHSPPATRSILSITAWRLAVPVGWLVCHFESAVVRHSPLLLQTSTSRISPRLPKPTNLINLAHCNLSLLFLLPSSSPSLLTKWKYSGRCSTKSAVPPSWEESAARLPISGVLRSSTIYFP</sequence>
<dbReference type="OMA" id="CHFESAV"/>
<dbReference type="AlphaFoldDB" id="C6HDB8"/>
<dbReference type="EMBL" id="GG692423">
    <property type="protein sequence ID" value="EER41552.1"/>
    <property type="molecule type" value="Genomic_DNA"/>
</dbReference>
<proteinExistence type="predicted"/>